<dbReference type="Gene3D" id="3.40.50.2300">
    <property type="match status" value="1"/>
</dbReference>
<dbReference type="InterPro" id="IPR011006">
    <property type="entry name" value="CheY-like_superfamily"/>
</dbReference>
<reference evidence="12" key="1">
    <citation type="submission" date="2017-04" db="EMBL/GenBank/DDBJ databases">
        <authorList>
            <person name="Varghese N."/>
            <person name="Submissions S."/>
        </authorList>
    </citation>
    <scope>NUCLEOTIDE SEQUENCE [LARGE SCALE GENOMIC DNA]</scope>
    <source>
        <strain evidence="12">RKEM611</strain>
    </source>
</reference>
<dbReference type="InterPro" id="IPR005467">
    <property type="entry name" value="His_kinase_dom"/>
</dbReference>
<dbReference type="STRING" id="1513793.SAMN06296036_10868"/>
<dbReference type="EC" id="2.7.13.3" evidence="2"/>
<sequence length="804" mass="91809">MEIMTDFSGFIQALKLGGQLFVITSYGIVAMTSLLLGYVLLLVRSKSKVASCDGEERFSEHKPPDFAEFRERVELFSKIFPGVIYQSRLDQDFPMTYLSRNIANLTGYDMDDLLSPPSKKAYRDLIHPDDKKVVLDALEYGLNYEKSVDIKYRIIHRNGFSRWVHERGRVSEGGNQYFDGFLLDISEQKQAESDLTNTFLQLTESEHRIDVILDSAKLSLWELDCKNKVLKATHSFEHMLGYQKGELLELEDSKWLRFKEEHEFISCVHPMDQDRYRSSVAELIKGRLRTIDEVIRFRRRDGKWHWVHSFGRIVRREKNTPLLACGVLHDVHKTKELELALLAEKEKAESANRAKSIFLANMSHELRTPLNAIIGFSQLIQRNSHIPKEVLRDLRTINESGIHLLGLINDVLDIAKIEAGKTNVTMTPFRPQSLFNGIYQMFLLQMEEKGLLFILKGVEDLPLNLIGDEKKIRQLTINLISNALKFTEKGFVRVSIAYNSNMLSINIEDSGVGIAKSDLDQVFESYIQVGEGLQHKQGTGLGLSISRDFARLMGGTLTATSTLGEGSKFLLSVPVQVAVDCEQHEETRVVSYTAEKVFKILVVDDNQVNREALARLLGEVGFKTRMTSNGIEALETFKSWTPDLVFMDQRMPKMDGFGATLCIRELDRKVPVIALSASTLKEEEARILSAGGNEFLIKPYQEQDLFDAIARYLPVKYNYESIDYINGTKDYSELDIEQLADELSKVPRSWRRRLEENTLIADVQQIEDLLHEIASEHPKLTEYISQQVECYNFPNIGRLIKHSS</sequence>
<dbReference type="SUPFAM" id="SSF55785">
    <property type="entry name" value="PYP-like sensor domain (PAS domain)"/>
    <property type="match status" value="2"/>
</dbReference>
<dbReference type="CDD" id="cd17546">
    <property type="entry name" value="REC_hyHK_CKI1_RcsC-like"/>
    <property type="match status" value="1"/>
</dbReference>
<dbReference type="InterPro" id="IPR035965">
    <property type="entry name" value="PAS-like_dom_sf"/>
</dbReference>
<feature type="domain" description="PAS" evidence="9">
    <location>
        <begin position="205"/>
        <end position="287"/>
    </location>
</feature>
<keyword evidence="6" id="KW-1133">Transmembrane helix</keyword>
<evidence type="ECO:0000256" key="2">
    <source>
        <dbReference type="ARBA" id="ARBA00012438"/>
    </source>
</evidence>
<dbReference type="Pfam" id="PF00072">
    <property type="entry name" value="Response_reg"/>
    <property type="match status" value="1"/>
</dbReference>
<accession>A0A1Y6BRN3</accession>
<dbReference type="SUPFAM" id="SSF47384">
    <property type="entry name" value="Homodimeric domain of signal transducing histidine kinase"/>
    <property type="match status" value="1"/>
</dbReference>
<dbReference type="CDD" id="cd00082">
    <property type="entry name" value="HisKA"/>
    <property type="match status" value="1"/>
</dbReference>
<dbReference type="Proteomes" id="UP000192907">
    <property type="component" value="Unassembled WGS sequence"/>
</dbReference>
<dbReference type="Gene3D" id="1.10.287.130">
    <property type="match status" value="1"/>
</dbReference>
<dbReference type="Pfam" id="PF00512">
    <property type="entry name" value="HisKA"/>
    <property type="match status" value="1"/>
</dbReference>
<dbReference type="SMART" id="SM00448">
    <property type="entry name" value="REC"/>
    <property type="match status" value="1"/>
</dbReference>
<dbReference type="InterPro" id="IPR013655">
    <property type="entry name" value="PAS_fold_3"/>
</dbReference>
<evidence type="ECO:0000256" key="3">
    <source>
        <dbReference type="ARBA" id="ARBA00022553"/>
    </source>
</evidence>
<protein>
    <recommendedName>
        <fullName evidence="2">histidine kinase</fullName>
        <ecNumber evidence="2">2.7.13.3</ecNumber>
    </recommendedName>
</protein>
<dbReference type="NCBIfam" id="TIGR00229">
    <property type="entry name" value="sensory_box"/>
    <property type="match status" value="2"/>
</dbReference>
<evidence type="ECO:0000256" key="6">
    <source>
        <dbReference type="SAM" id="Phobius"/>
    </source>
</evidence>
<keyword evidence="6" id="KW-0812">Transmembrane</keyword>
<dbReference type="PANTHER" id="PTHR45339:SF1">
    <property type="entry name" value="HYBRID SIGNAL TRANSDUCTION HISTIDINE KINASE J"/>
    <property type="match status" value="1"/>
</dbReference>
<feature type="domain" description="Histidine kinase" evidence="7">
    <location>
        <begin position="361"/>
        <end position="577"/>
    </location>
</feature>
<dbReference type="PRINTS" id="PR00344">
    <property type="entry name" value="BCTRLSENSOR"/>
</dbReference>
<evidence type="ECO:0000256" key="4">
    <source>
        <dbReference type="ARBA" id="ARBA00023012"/>
    </source>
</evidence>
<dbReference type="Gene3D" id="3.30.565.10">
    <property type="entry name" value="Histidine kinase-like ATPase, C-terminal domain"/>
    <property type="match status" value="1"/>
</dbReference>
<dbReference type="PROSITE" id="PS50112">
    <property type="entry name" value="PAS"/>
    <property type="match status" value="2"/>
</dbReference>
<dbReference type="PROSITE" id="PS50113">
    <property type="entry name" value="PAC"/>
    <property type="match status" value="1"/>
</dbReference>
<dbReference type="SUPFAM" id="SSF52172">
    <property type="entry name" value="CheY-like"/>
    <property type="match status" value="1"/>
</dbReference>
<dbReference type="InterPro" id="IPR000014">
    <property type="entry name" value="PAS"/>
</dbReference>
<evidence type="ECO:0000259" key="8">
    <source>
        <dbReference type="PROSITE" id="PS50110"/>
    </source>
</evidence>
<dbReference type="SMART" id="SM00086">
    <property type="entry name" value="PAC"/>
    <property type="match status" value="2"/>
</dbReference>
<dbReference type="Pfam" id="PF08447">
    <property type="entry name" value="PAS_3"/>
    <property type="match status" value="2"/>
</dbReference>
<feature type="transmembrane region" description="Helical" evidence="6">
    <location>
        <begin position="20"/>
        <end position="43"/>
    </location>
</feature>
<dbReference type="GO" id="GO:0000155">
    <property type="term" value="F:phosphorelay sensor kinase activity"/>
    <property type="evidence" value="ECO:0007669"/>
    <property type="project" value="InterPro"/>
</dbReference>
<dbReference type="InterPro" id="IPR003661">
    <property type="entry name" value="HisK_dim/P_dom"/>
</dbReference>
<feature type="domain" description="PAC" evidence="10">
    <location>
        <begin position="148"/>
        <end position="197"/>
    </location>
</feature>
<dbReference type="CDD" id="cd00130">
    <property type="entry name" value="PAS"/>
    <property type="match status" value="2"/>
</dbReference>
<evidence type="ECO:0000256" key="1">
    <source>
        <dbReference type="ARBA" id="ARBA00000085"/>
    </source>
</evidence>
<dbReference type="InterPro" id="IPR001789">
    <property type="entry name" value="Sig_transdc_resp-reg_receiver"/>
</dbReference>
<evidence type="ECO:0000259" key="10">
    <source>
        <dbReference type="PROSITE" id="PS50113"/>
    </source>
</evidence>
<evidence type="ECO:0000313" key="11">
    <source>
        <dbReference type="EMBL" id="SMF25412.1"/>
    </source>
</evidence>
<dbReference type="InterPro" id="IPR036890">
    <property type="entry name" value="HATPase_C_sf"/>
</dbReference>
<dbReference type="AlphaFoldDB" id="A0A1Y6BRN3"/>
<dbReference type="Gene3D" id="3.30.450.20">
    <property type="entry name" value="PAS domain"/>
    <property type="match status" value="2"/>
</dbReference>
<evidence type="ECO:0000259" key="9">
    <source>
        <dbReference type="PROSITE" id="PS50112"/>
    </source>
</evidence>
<dbReference type="Pfam" id="PF02518">
    <property type="entry name" value="HATPase_c"/>
    <property type="match status" value="1"/>
</dbReference>
<name>A0A1Y6BRN3_9BACT</name>
<keyword evidence="12" id="KW-1185">Reference proteome</keyword>
<feature type="domain" description="PAS" evidence="9">
    <location>
        <begin position="89"/>
        <end position="145"/>
    </location>
</feature>
<keyword evidence="6" id="KW-0472">Membrane</keyword>
<dbReference type="SMART" id="SM00091">
    <property type="entry name" value="PAS"/>
    <property type="match status" value="2"/>
</dbReference>
<keyword evidence="4" id="KW-0902">Two-component regulatory system</keyword>
<dbReference type="PANTHER" id="PTHR45339">
    <property type="entry name" value="HYBRID SIGNAL TRANSDUCTION HISTIDINE KINASE J"/>
    <property type="match status" value="1"/>
</dbReference>
<dbReference type="CDD" id="cd16922">
    <property type="entry name" value="HATPase_EvgS-ArcB-TorS-like"/>
    <property type="match status" value="1"/>
</dbReference>
<keyword evidence="3 5" id="KW-0597">Phosphoprotein</keyword>
<evidence type="ECO:0000313" key="12">
    <source>
        <dbReference type="Proteomes" id="UP000192907"/>
    </source>
</evidence>
<dbReference type="InterPro" id="IPR004358">
    <property type="entry name" value="Sig_transdc_His_kin-like_C"/>
</dbReference>
<comment type="catalytic activity">
    <reaction evidence="1">
        <text>ATP + protein L-histidine = ADP + protein N-phospho-L-histidine.</text>
        <dbReference type="EC" id="2.7.13.3"/>
    </reaction>
</comment>
<dbReference type="InterPro" id="IPR000700">
    <property type="entry name" value="PAS-assoc_C"/>
</dbReference>
<dbReference type="InterPro" id="IPR001610">
    <property type="entry name" value="PAC"/>
</dbReference>
<dbReference type="InterPro" id="IPR003594">
    <property type="entry name" value="HATPase_dom"/>
</dbReference>
<feature type="domain" description="Response regulatory" evidence="8">
    <location>
        <begin position="599"/>
        <end position="713"/>
    </location>
</feature>
<organism evidence="11 12">
    <name type="scientific">Pseudobacteriovorax antillogorgiicola</name>
    <dbReference type="NCBI Taxonomy" id="1513793"/>
    <lineage>
        <taxon>Bacteria</taxon>
        <taxon>Pseudomonadati</taxon>
        <taxon>Bdellovibrionota</taxon>
        <taxon>Oligoflexia</taxon>
        <taxon>Oligoflexales</taxon>
        <taxon>Pseudobacteriovoracaceae</taxon>
        <taxon>Pseudobacteriovorax</taxon>
    </lineage>
</organism>
<dbReference type="InterPro" id="IPR036097">
    <property type="entry name" value="HisK_dim/P_sf"/>
</dbReference>
<dbReference type="SUPFAM" id="SSF55874">
    <property type="entry name" value="ATPase domain of HSP90 chaperone/DNA topoisomerase II/histidine kinase"/>
    <property type="match status" value="1"/>
</dbReference>
<gene>
    <name evidence="11" type="ORF">SAMN06296036_10868</name>
</gene>
<feature type="modified residue" description="4-aspartylphosphate" evidence="5">
    <location>
        <position position="648"/>
    </location>
</feature>
<dbReference type="EMBL" id="FWZT01000008">
    <property type="protein sequence ID" value="SMF25412.1"/>
    <property type="molecule type" value="Genomic_DNA"/>
</dbReference>
<evidence type="ECO:0000256" key="5">
    <source>
        <dbReference type="PROSITE-ProRule" id="PRU00169"/>
    </source>
</evidence>
<dbReference type="SMART" id="SM00388">
    <property type="entry name" value="HisKA"/>
    <property type="match status" value="1"/>
</dbReference>
<dbReference type="PROSITE" id="PS50110">
    <property type="entry name" value="RESPONSE_REGULATORY"/>
    <property type="match status" value="1"/>
</dbReference>
<evidence type="ECO:0000259" key="7">
    <source>
        <dbReference type="PROSITE" id="PS50109"/>
    </source>
</evidence>
<dbReference type="PROSITE" id="PS50109">
    <property type="entry name" value="HIS_KIN"/>
    <property type="match status" value="1"/>
</dbReference>
<dbReference type="SMART" id="SM00387">
    <property type="entry name" value="HATPase_c"/>
    <property type="match status" value="1"/>
</dbReference>
<proteinExistence type="predicted"/>